<evidence type="ECO:0000256" key="1">
    <source>
        <dbReference type="ARBA" id="ARBA00007430"/>
    </source>
</evidence>
<dbReference type="Gene3D" id="3.40.50.720">
    <property type="entry name" value="NAD(P)-binding Rossmann-like Domain"/>
    <property type="match status" value="1"/>
</dbReference>
<sequence>MNKLFKLDRFISEHVTERENSLFLNDLVTFHQDLKSKTEGKTALVIGGAGTIGSSFIKALLHFNISKLYVIDINENGLTELVRDIRSSVGLNVPDDLKTYPISFSDPVFKKMFLASGPFDIVANFAAHKHVRSEKDHYSIEAMVQNNVLKAKALLDILVENPPAHFFCVSTDKAANPVNVMGASKKLMEDLIIAYSDRLQITTARFANVAFSNGSLPFGFMERLAKQQPFSSPLNIKRYFVSPEESGQICLLACLLGQSGEIFFPKLDYNKNMKTFSDIAVSLLKEMGFEPDVCKTETEAREKAEQLKSDSSSYPVYFFESNTSGEKSFEEFYTEDEELDMQSFSGLGVIKNTERKSTQELMNIFSELETTFSSSAITKADVVKILKNYLPNFDHIEKGKNLDQSM</sequence>
<evidence type="ECO:0000259" key="2">
    <source>
        <dbReference type="Pfam" id="PF02719"/>
    </source>
</evidence>
<dbReference type="EMBL" id="JSVA01000004">
    <property type="protein sequence ID" value="KOF03995.1"/>
    <property type="molecule type" value="Genomic_DNA"/>
</dbReference>
<dbReference type="PANTHER" id="PTHR43318:SF1">
    <property type="entry name" value="POLYSACCHARIDE BIOSYNTHESIS PROTEIN EPSC-RELATED"/>
    <property type="match status" value="1"/>
</dbReference>
<dbReference type="SUPFAM" id="SSF51735">
    <property type="entry name" value="NAD(P)-binding Rossmann-fold domains"/>
    <property type="match status" value="1"/>
</dbReference>
<gene>
    <name evidence="3" type="ORF">OB69_03045</name>
</gene>
<proteinExistence type="inferred from homology"/>
<dbReference type="AlphaFoldDB" id="A0A0L8AP44"/>
<dbReference type="Proteomes" id="UP000036908">
    <property type="component" value="Unassembled WGS sequence"/>
</dbReference>
<dbReference type="Pfam" id="PF02719">
    <property type="entry name" value="Polysacc_synt_2"/>
    <property type="match status" value="1"/>
</dbReference>
<dbReference type="InterPro" id="IPR003869">
    <property type="entry name" value="Polysac_CapD-like"/>
</dbReference>
<evidence type="ECO:0000313" key="3">
    <source>
        <dbReference type="EMBL" id="KOF03995.1"/>
    </source>
</evidence>
<evidence type="ECO:0000313" key="4">
    <source>
        <dbReference type="Proteomes" id="UP000036908"/>
    </source>
</evidence>
<dbReference type="InterPro" id="IPR036291">
    <property type="entry name" value="NAD(P)-bd_dom_sf"/>
</dbReference>
<protein>
    <submittedName>
        <fullName evidence="3">Nucleoside-diphosphate sugar epimerase</fullName>
    </submittedName>
</protein>
<dbReference type="InterPro" id="IPR051203">
    <property type="entry name" value="Polysaccharide_Synthase-Rel"/>
</dbReference>
<accession>A0A0L8AP44</accession>
<comment type="caution">
    <text evidence="3">The sequence shown here is derived from an EMBL/GenBank/DDBJ whole genome shotgun (WGS) entry which is preliminary data.</text>
</comment>
<organism evidence="3 4">
    <name type="scientific">Roseivirga seohaensis subsp. aquiponti</name>
    <dbReference type="NCBI Taxonomy" id="1566026"/>
    <lineage>
        <taxon>Bacteria</taxon>
        <taxon>Pseudomonadati</taxon>
        <taxon>Bacteroidota</taxon>
        <taxon>Cytophagia</taxon>
        <taxon>Cytophagales</taxon>
        <taxon>Roseivirgaceae</taxon>
        <taxon>Roseivirga</taxon>
    </lineage>
</organism>
<keyword evidence="4" id="KW-1185">Reference proteome</keyword>
<name>A0A0L8AP44_9BACT</name>
<dbReference type="RefSeq" id="WP_053222218.1">
    <property type="nucleotide sequence ID" value="NZ_JSVA01000004.1"/>
</dbReference>
<reference evidence="4" key="1">
    <citation type="submission" date="2014-11" db="EMBL/GenBank/DDBJ databases">
        <title>Genome sequencing of Roseivirga sp. D-25.</title>
        <authorList>
            <person name="Selvaratnam C."/>
            <person name="Thevarajoo S."/>
            <person name="Goh K.M."/>
            <person name="Eee R."/>
            <person name="Chan K.-G."/>
            <person name="Chong C.S."/>
        </authorList>
    </citation>
    <scope>NUCLEOTIDE SEQUENCE [LARGE SCALE GENOMIC DNA]</scope>
    <source>
        <strain evidence="4">D-25</strain>
    </source>
</reference>
<feature type="domain" description="Polysaccharide biosynthesis protein CapD-like" evidence="2">
    <location>
        <begin position="44"/>
        <end position="342"/>
    </location>
</feature>
<dbReference type="PATRIC" id="fig|1566026.4.peg.2378"/>
<comment type="similarity">
    <text evidence="1">Belongs to the polysaccharide synthase family.</text>
</comment>
<dbReference type="PANTHER" id="PTHR43318">
    <property type="entry name" value="UDP-N-ACETYLGLUCOSAMINE 4,6-DEHYDRATASE"/>
    <property type="match status" value="1"/>
</dbReference>